<dbReference type="Pfam" id="PF03969">
    <property type="entry name" value="AFG1_ATPase"/>
    <property type="match status" value="1"/>
</dbReference>
<keyword evidence="3" id="KW-0132">Cell division</keyword>
<comment type="subunit">
    <text evidence="3">Interacts with FtsZ.</text>
</comment>
<keyword evidence="3" id="KW-0378">Hydrolase</keyword>
<keyword evidence="2 3" id="KW-0067">ATP-binding</keyword>
<dbReference type="NCBIfam" id="NF040713">
    <property type="entry name" value="ZapE"/>
    <property type="match status" value="1"/>
</dbReference>
<dbReference type="EMBL" id="NBYY01000010">
    <property type="protein sequence ID" value="PCS23345.1"/>
    <property type="molecule type" value="Genomic_DNA"/>
</dbReference>
<comment type="similarity">
    <text evidence="3">Belongs to the AFG1 ATPase family. ZapE subfamily.</text>
</comment>
<feature type="binding site" evidence="3">
    <location>
        <begin position="71"/>
        <end position="78"/>
    </location>
    <ligand>
        <name>ATP</name>
        <dbReference type="ChEBI" id="CHEBI:30616"/>
    </ligand>
</feature>
<evidence type="ECO:0000256" key="2">
    <source>
        <dbReference type="ARBA" id="ARBA00022840"/>
    </source>
</evidence>
<evidence type="ECO:0000313" key="4">
    <source>
        <dbReference type="EMBL" id="PCS23345.1"/>
    </source>
</evidence>
<dbReference type="PANTHER" id="PTHR12169">
    <property type="entry name" value="ATPASE N2B"/>
    <property type="match status" value="1"/>
</dbReference>
<dbReference type="InterPro" id="IPR027417">
    <property type="entry name" value="P-loop_NTPase"/>
</dbReference>
<gene>
    <name evidence="3" type="primary">zapE</name>
    <name evidence="4" type="ORF">BTN49_0941</name>
</gene>
<evidence type="ECO:0000256" key="1">
    <source>
        <dbReference type="ARBA" id="ARBA00022741"/>
    </source>
</evidence>
<dbReference type="PANTHER" id="PTHR12169:SF6">
    <property type="entry name" value="AFG1-LIKE ATPASE"/>
    <property type="match status" value="1"/>
</dbReference>
<comment type="function">
    <text evidence="3">Reduces the stability of FtsZ polymers in the presence of ATP.</text>
</comment>
<evidence type="ECO:0000256" key="3">
    <source>
        <dbReference type="HAMAP-Rule" id="MF_01919"/>
    </source>
</evidence>
<dbReference type="Gene3D" id="3.40.50.300">
    <property type="entry name" value="P-loop containing nucleotide triphosphate hydrolases"/>
    <property type="match status" value="1"/>
</dbReference>
<proteinExistence type="inferred from homology"/>
<dbReference type="HAMAP" id="MF_01919">
    <property type="entry name" value="ZapE"/>
    <property type="match status" value="1"/>
</dbReference>
<dbReference type="AlphaFoldDB" id="A0A2A5T5B0"/>
<name>A0A2A5T5B0_9GAMM</name>
<dbReference type="GO" id="GO:0005737">
    <property type="term" value="C:cytoplasm"/>
    <property type="evidence" value="ECO:0007669"/>
    <property type="project" value="UniProtKB-SubCell"/>
</dbReference>
<evidence type="ECO:0000313" key="5">
    <source>
        <dbReference type="Proteomes" id="UP000219020"/>
    </source>
</evidence>
<accession>A0A2A5T5B0</accession>
<dbReference type="GO" id="GO:0051301">
    <property type="term" value="P:cell division"/>
    <property type="evidence" value="ECO:0007669"/>
    <property type="project" value="UniProtKB-UniRule"/>
</dbReference>
<protein>
    <recommendedName>
        <fullName evidence="3">Cell division protein ZapE</fullName>
    </recommendedName>
    <alternativeName>
        <fullName evidence="3">Z ring-associated protein ZapE</fullName>
    </alternativeName>
</protein>
<dbReference type="SUPFAM" id="SSF52540">
    <property type="entry name" value="P-loop containing nucleoside triphosphate hydrolases"/>
    <property type="match status" value="1"/>
</dbReference>
<dbReference type="InterPro" id="IPR005654">
    <property type="entry name" value="ATPase_AFG1-like"/>
</dbReference>
<keyword evidence="5" id="KW-1185">Reference proteome</keyword>
<keyword evidence="3" id="KW-0131">Cell cycle</keyword>
<organism evidence="4 5">
    <name type="scientific">Candidatus Enterovibrio escicola</name>
    <dbReference type="NCBI Taxonomy" id="1927127"/>
    <lineage>
        <taxon>Bacteria</taxon>
        <taxon>Pseudomonadati</taxon>
        <taxon>Pseudomonadota</taxon>
        <taxon>Gammaproteobacteria</taxon>
        <taxon>Vibrionales</taxon>
        <taxon>Vibrionaceae</taxon>
        <taxon>Enterovibrio</taxon>
    </lineage>
</organism>
<reference evidence="5" key="1">
    <citation type="submission" date="2017-04" db="EMBL/GenBank/DDBJ databases">
        <title>Genome evolution of the luminous symbionts of deep sea anglerfish.</title>
        <authorList>
            <person name="Hendry T.A."/>
        </authorList>
    </citation>
    <scope>NUCLEOTIDE SEQUENCE [LARGE SCALE GENOMIC DNA]</scope>
</reference>
<comment type="caution">
    <text evidence="4">The sequence shown here is derived from an EMBL/GenBank/DDBJ whole genome shotgun (WGS) entry which is preliminary data.</text>
</comment>
<dbReference type="InterPro" id="IPR030870">
    <property type="entry name" value="ZapE"/>
</dbReference>
<dbReference type="GO" id="GO:0016887">
    <property type="term" value="F:ATP hydrolysis activity"/>
    <property type="evidence" value="ECO:0007669"/>
    <property type="project" value="UniProtKB-UniRule"/>
</dbReference>
<dbReference type="GO" id="GO:0005524">
    <property type="term" value="F:ATP binding"/>
    <property type="evidence" value="ECO:0007669"/>
    <property type="project" value="UniProtKB-UniRule"/>
</dbReference>
<comment type="subcellular location">
    <subcellularLocation>
        <location evidence="3">Cytoplasm</location>
    </subcellularLocation>
</comment>
<dbReference type="GeneID" id="66951278"/>
<dbReference type="GO" id="GO:0032153">
    <property type="term" value="C:cell division site"/>
    <property type="evidence" value="ECO:0007669"/>
    <property type="project" value="TreeGrafter"/>
</dbReference>
<sequence length="367" mass="43144">MTPSEKYHKDVQHSDFYEDPSQKHAIMLLDDLYHRLVHRVNTPTEKHPLWQKMFRKKTKRVQPERGIYLWGGVGRGKTYLVDTFFECLPFEKKIRLHFHRFMQRIHLELQALPGEIDPLKKVAGKLADESHIICFDEFFVSDITDAMILGRLMEALFERGICLVVTSNIVPENLYLNGLQRIQFLPTIALLNKHCEVENVDGGTDYRLRTLEQAEIYHYPLDMKAKTNLELYFCKLAMAPYIEDHVIKINNRLLKTIREVEGVIHFDFSTLCDAPRSQWDYIEIARLYHTVFLSNVLQMGICKDAVAKRFIAMVDEFYERNVKLIISAEVTLEDLYLDGRLSFDFKRCCSRLKEMQSYSYLALKHLP</sequence>
<keyword evidence="3" id="KW-0963">Cytoplasm</keyword>
<dbReference type="Proteomes" id="UP000219020">
    <property type="component" value="Unassembled WGS sequence"/>
</dbReference>
<keyword evidence="1 3" id="KW-0547">Nucleotide-binding</keyword>
<dbReference type="RefSeq" id="WP_097356086.1">
    <property type="nucleotide sequence ID" value="NZ_CAWNJE010000019.1"/>
</dbReference>